<name>A0AAC8UV68_9LACO</name>
<dbReference type="EMBL" id="CP012033">
    <property type="protein sequence ID" value="AKP64493.1"/>
    <property type="molecule type" value="Genomic_DNA"/>
</dbReference>
<sequence length="78" mass="8788">MLLVDRNKEPINTVFYLSALIQGVLQDNKGMDYASLLTLLSKDILKKNVNIEVYSLALDFLFLLGKITISERGKIVCL</sequence>
<accession>A0AAC8UV68</accession>
<reference evidence="1 2" key="1">
    <citation type="submission" date="2015-07" db="EMBL/GenBank/DDBJ databases">
        <title>Lactobacillus korensis/26-25/ whole genome sequencing.</title>
        <authorList>
            <person name="Kim M.K."/>
            <person name="Im W.-T."/>
            <person name="Srinivasan S."/>
            <person name="Lee J.-J."/>
        </authorList>
    </citation>
    <scope>NUCLEOTIDE SEQUENCE [LARGE SCALE GENOMIC DNA]</scope>
    <source>
        <strain evidence="1 2">26-25</strain>
    </source>
</reference>
<evidence type="ECO:0000313" key="1">
    <source>
        <dbReference type="EMBL" id="AKP64493.1"/>
    </source>
</evidence>
<dbReference type="InterPro" id="IPR046897">
    <property type="entry name" value="ABC-3C_MC6"/>
</dbReference>
<gene>
    <name evidence="1" type="ORF">ABN16_05450</name>
</gene>
<dbReference type="KEGG" id="lko:ABN16_05450"/>
<dbReference type="Proteomes" id="UP000036000">
    <property type="component" value="Chromosome"/>
</dbReference>
<dbReference type="RefSeq" id="WP_048733617.1">
    <property type="nucleotide sequence ID" value="NZ_CP012033.1"/>
</dbReference>
<keyword evidence="2" id="KW-1185">Reference proteome</keyword>
<dbReference type="Pfam" id="PF20293">
    <property type="entry name" value="MC6"/>
    <property type="match status" value="1"/>
</dbReference>
<organism evidence="1 2">
    <name type="scientific">Levilactobacillus koreensis</name>
    <dbReference type="NCBI Taxonomy" id="637971"/>
    <lineage>
        <taxon>Bacteria</taxon>
        <taxon>Bacillati</taxon>
        <taxon>Bacillota</taxon>
        <taxon>Bacilli</taxon>
        <taxon>Lactobacillales</taxon>
        <taxon>Lactobacillaceae</taxon>
        <taxon>Levilactobacillus</taxon>
    </lineage>
</organism>
<dbReference type="AlphaFoldDB" id="A0AAC8UV68"/>
<proteinExistence type="predicted"/>
<evidence type="ECO:0000313" key="2">
    <source>
        <dbReference type="Proteomes" id="UP000036000"/>
    </source>
</evidence>
<protein>
    <submittedName>
        <fullName evidence="1">Uncharacterized protein</fullName>
    </submittedName>
</protein>